<accession>A0AAI9U3Q9</accession>
<dbReference type="AlphaFoldDB" id="A0AAI9U3Q9"/>
<organism evidence="1 2">
    <name type="scientific">Colletotrichum cuscutae</name>
    <dbReference type="NCBI Taxonomy" id="1209917"/>
    <lineage>
        <taxon>Eukaryota</taxon>
        <taxon>Fungi</taxon>
        <taxon>Dikarya</taxon>
        <taxon>Ascomycota</taxon>
        <taxon>Pezizomycotina</taxon>
        <taxon>Sordariomycetes</taxon>
        <taxon>Hypocreomycetidae</taxon>
        <taxon>Glomerellales</taxon>
        <taxon>Glomerellaceae</taxon>
        <taxon>Colletotrichum</taxon>
        <taxon>Colletotrichum acutatum species complex</taxon>
    </lineage>
</organism>
<evidence type="ECO:0000313" key="2">
    <source>
        <dbReference type="Proteomes" id="UP001239213"/>
    </source>
</evidence>
<proteinExistence type="predicted"/>
<reference evidence="1" key="1">
    <citation type="submission" date="2016-11" db="EMBL/GenBank/DDBJ databases">
        <title>The genome sequence of Colletotrichum cuscutae.</title>
        <authorList>
            <person name="Baroncelli R."/>
        </authorList>
    </citation>
    <scope>NUCLEOTIDE SEQUENCE</scope>
    <source>
        <strain evidence="1">IMI 304802</strain>
    </source>
</reference>
<protein>
    <submittedName>
        <fullName evidence="1">Uncharacterized protein</fullName>
    </submittedName>
</protein>
<dbReference type="EMBL" id="MPDP01000301">
    <property type="protein sequence ID" value="KAK1451088.1"/>
    <property type="molecule type" value="Genomic_DNA"/>
</dbReference>
<comment type="caution">
    <text evidence="1">The sequence shown here is derived from an EMBL/GenBank/DDBJ whole genome shotgun (WGS) entry which is preliminary data.</text>
</comment>
<evidence type="ECO:0000313" key="1">
    <source>
        <dbReference type="EMBL" id="KAK1451088.1"/>
    </source>
</evidence>
<gene>
    <name evidence="1" type="ORF">CCUS01_11266</name>
</gene>
<keyword evidence="2" id="KW-1185">Reference proteome</keyword>
<name>A0AAI9U3Q9_9PEZI</name>
<sequence length="74" mass="8328">MPTPNLLLSQHFQFASKRVHLLYISSSISNASIYRRSASSGSRGHLKRQESKESLIGVWDTTINPPTTSPRWSD</sequence>
<dbReference type="Proteomes" id="UP001239213">
    <property type="component" value="Unassembled WGS sequence"/>
</dbReference>